<feature type="compositionally biased region" description="Basic and acidic residues" evidence="2">
    <location>
        <begin position="115"/>
        <end position="158"/>
    </location>
</feature>
<proteinExistence type="predicted"/>
<dbReference type="PANTHER" id="PTHR32215:SF0">
    <property type="entry name" value="CILIA- AND FLAGELLA-ASSOCIATED PROTEIN 57"/>
    <property type="match status" value="1"/>
</dbReference>
<feature type="coiled-coil region" evidence="1">
    <location>
        <begin position="593"/>
        <end position="627"/>
    </location>
</feature>
<feature type="compositionally biased region" description="Basic and acidic residues" evidence="2">
    <location>
        <begin position="59"/>
        <end position="103"/>
    </location>
</feature>
<keyword evidence="3" id="KW-0969">Cilium</keyword>
<dbReference type="Gene3D" id="1.10.287.1490">
    <property type="match status" value="1"/>
</dbReference>
<feature type="compositionally biased region" description="Acidic residues" evidence="2">
    <location>
        <begin position="758"/>
        <end position="783"/>
    </location>
</feature>
<feature type="compositionally biased region" description="Basic residues" evidence="2">
    <location>
        <begin position="468"/>
        <end position="478"/>
    </location>
</feature>
<feature type="non-terminal residue" evidence="3">
    <location>
        <position position="1"/>
    </location>
</feature>
<dbReference type="SUPFAM" id="SSF161270">
    <property type="entry name" value="PspA lactotransferrin-binding region"/>
    <property type="match status" value="1"/>
</dbReference>
<keyword evidence="3" id="KW-0282">Flagellum</keyword>
<dbReference type="PANTHER" id="PTHR32215">
    <property type="entry name" value="CILIA- AND FLAGELLA-ASSOCIATED PROTEIN 57"/>
    <property type="match status" value="1"/>
</dbReference>
<feature type="compositionally biased region" description="Polar residues" evidence="2">
    <location>
        <begin position="784"/>
        <end position="793"/>
    </location>
</feature>
<feature type="region of interest" description="Disordered" evidence="2">
    <location>
        <begin position="637"/>
        <end position="793"/>
    </location>
</feature>
<feature type="region of interest" description="Disordered" evidence="2">
    <location>
        <begin position="439"/>
        <end position="479"/>
    </location>
</feature>
<dbReference type="EMBL" id="SNRW01008525">
    <property type="protein sequence ID" value="KAA6379387.1"/>
    <property type="molecule type" value="Genomic_DNA"/>
</dbReference>
<dbReference type="Proteomes" id="UP000324800">
    <property type="component" value="Unassembled WGS sequence"/>
</dbReference>
<sequence>ISSVLPPAQGESEFEIPQGSGTGQAGREESWADEIQVSRAAYAETMQALIDLEEHIKAVDSQREGGVESVRREHERKMKEITSGHEVVKQSQLERLRSTESEKQATTNKASQEMDQLRRDYRDSTVRIDEHTEKKQKQLDETSTQVEKEKRSSAEEWEKKMRELNSSHLNTLAELRSQFEEEIKQNDSHTKKLEEEIAKLMDSDTDDRLQVMDQVDISLLKLQADMEEQLTKEIGKRDVAQKEKKDADYVVMQKTARLSDMRSRYEEKVIEYQACCQMLEEVLGEIASLKKEIAERDDTIKDKAFRIQDLRQKNQELDKFKFVLDWKIQELQTKIAPREQEILTLGDQIKDMDSELNTYAIKKRGLELELSENRLNLEGLEKELGSLQQRLKTTNEYIKKVEDELHNALPHLDDPKELKEIFVKIYTQYVIRNAKGQLNANPAADSNAPSGRFSLPPPMARQVASSGGKRKGGKRNVTKLKTNLTQGAMNHKAEIARIMHENVTLVKEINQLRRDIFNEEQKEKELLEEKRIQMEAQKATQGTRKGRGSISFGAKSAPGAAKDASQSITGSGAGPSGSAQGASGQGVDDAVLLSSVQRELMEQKQELDNLRRLVVEAEQARAQEIALLRKRRNQEAISANISQRSGNSKPNSQGKGSSSQGNRAYLPPFDTSQQHTPSGTRGDSKGSAGVQTQGQSSFPQKPPSASRTSLTSQESSHRRSELQQQQEQEQQQQDQDQQQDINIQKQSNEGDQSGQTDQEQEQSQEGEEQEQEQGDTGNDEQNDDNTNLPPFDE</sequence>
<dbReference type="AlphaFoldDB" id="A0A5J4VAB3"/>
<dbReference type="OrthoDB" id="10251741at2759"/>
<gene>
    <name evidence="3" type="ORF">EZS28_025086</name>
</gene>
<name>A0A5J4VAB3_9EUKA</name>
<comment type="caution">
    <text evidence="3">The sequence shown here is derived from an EMBL/GenBank/DDBJ whole genome shotgun (WGS) entry which is preliminary data.</text>
</comment>
<feature type="compositionally biased region" description="Low complexity" evidence="2">
    <location>
        <begin position="439"/>
        <end position="450"/>
    </location>
</feature>
<evidence type="ECO:0000313" key="4">
    <source>
        <dbReference type="Proteomes" id="UP000324800"/>
    </source>
</evidence>
<organism evidence="3 4">
    <name type="scientific">Streblomastix strix</name>
    <dbReference type="NCBI Taxonomy" id="222440"/>
    <lineage>
        <taxon>Eukaryota</taxon>
        <taxon>Metamonada</taxon>
        <taxon>Preaxostyla</taxon>
        <taxon>Oxymonadida</taxon>
        <taxon>Streblomastigidae</taxon>
        <taxon>Streblomastix</taxon>
    </lineage>
</organism>
<feature type="compositionally biased region" description="Low complexity" evidence="2">
    <location>
        <begin position="723"/>
        <end position="740"/>
    </location>
</feature>
<feature type="compositionally biased region" description="Low complexity" evidence="2">
    <location>
        <begin position="645"/>
        <end position="662"/>
    </location>
</feature>
<dbReference type="InterPro" id="IPR052993">
    <property type="entry name" value="CFA-57"/>
</dbReference>
<keyword evidence="1" id="KW-0175">Coiled coil</keyword>
<feature type="coiled-coil region" evidence="1">
    <location>
        <begin position="363"/>
        <end position="404"/>
    </location>
</feature>
<evidence type="ECO:0000256" key="2">
    <source>
        <dbReference type="SAM" id="MobiDB-lite"/>
    </source>
</evidence>
<feature type="region of interest" description="Disordered" evidence="2">
    <location>
        <begin position="59"/>
        <end position="158"/>
    </location>
</feature>
<feature type="compositionally biased region" description="Polar residues" evidence="2">
    <location>
        <begin position="104"/>
        <end position="114"/>
    </location>
</feature>
<reference evidence="3 4" key="1">
    <citation type="submission" date="2019-03" db="EMBL/GenBank/DDBJ databases">
        <title>Single cell metagenomics reveals metabolic interactions within the superorganism composed of flagellate Streblomastix strix and complex community of Bacteroidetes bacteria on its surface.</title>
        <authorList>
            <person name="Treitli S.C."/>
            <person name="Kolisko M."/>
            <person name="Husnik F."/>
            <person name="Keeling P."/>
            <person name="Hampl V."/>
        </authorList>
    </citation>
    <scope>NUCLEOTIDE SEQUENCE [LARGE SCALE GENOMIC DNA]</scope>
    <source>
        <strain evidence="3">ST1C</strain>
    </source>
</reference>
<evidence type="ECO:0000256" key="1">
    <source>
        <dbReference type="SAM" id="Coils"/>
    </source>
</evidence>
<feature type="region of interest" description="Disordered" evidence="2">
    <location>
        <begin position="536"/>
        <end position="585"/>
    </location>
</feature>
<keyword evidence="3" id="KW-0966">Cell projection</keyword>
<accession>A0A5J4VAB3</accession>
<feature type="compositionally biased region" description="Low complexity" evidence="2">
    <location>
        <begin position="576"/>
        <end position="585"/>
    </location>
</feature>
<feature type="region of interest" description="Disordered" evidence="2">
    <location>
        <begin position="1"/>
        <end position="31"/>
    </location>
</feature>
<feature type="compositionally biased region" description="Polar residues" evidence="2">
    <location>
        <begin position="670"/>
        <end position="681"/>
    </location>
</feature>
<evidence type="ECO:0000313" key="3">
    <source>
        <dbReference type="EMBL" id="KAA6379387.1"/>
    </source>
</evidence>
<feature type="compositionally biased region" description="Polar residues" evidence="2">
    <location>
        <begin position="689"/>
        <end position="714"/>
    </location>
</feature>
<protein>
    <submittedName>
        <fullName evidence="3">Putative cilia-and flagella-associated protein 57</fullName>
    </submittedName>
</protein>